<accession>A0A1C7ELT4</accession>
<gene>
    <name evidence="1" type="ORF">BCM40_01055</name>
</gene>
<evidence type="ECO:0000313" key="2">
    <source>
        <dbReference type="Proteomes" id="UP000092495"/>
    </source>
</evidence>
<dbReference type="AlphaFoldDB" id="A0A1C7ELT4"/>
<proteinExistence type="predicted"/>
<dbReference type="KEGG" id="pdg:BCM40_01055"/>
<keyword evidence="2" id="KW-1185">Reference proteome</keyword>
<name>A0A1C7ELT4_9BACL</name>
<organism evidence="1 2">
    <name type="scientific">Planococcus donghaensis</name>
    <dbReference type="NCBI Taxonomy" id="414778"/>
    <lineage>
        <taxon>Bacteria</taxon>
        <taxon>Bacillati</taxon>
        <taxon>Bacillota</taxon>
        <taxon>Bacilli</taxon>
        <taxon>Bacillales</taxon>
        <taxon>Caryophanaceae</taxon>
        <taxon>Planococcus</taxon>
    </lineage>
</organism>
<dbReference type="Proteomes" id="UP000092495">
    <property type="component" value="Chromosome"/>
</dbReference>
<protein>
    <submittedName>
        <fullName evidence="1">Uncharacterized protein</fullName>
    </submittedName>
</protein>
<reference evidence="1" key="1">
    <citation type="submission" date="2016-10" db="EMBL/GenBank/DDBJ databases">
        <authorList>
            <person name="See-Too W.S."/>
        </authorList>
    </citation>
    <scope>NUCLEOTIDE SEQUENCE</scope>
    <source>
        <strain evidence="1">DSM 22276</strain>
    </source>
</reference>
<sequence>MINEKEVEHIDFYQLNNAIELIRIDFPEKAIDIIESLELLQSVISDTVDTIGYKLQSLVNERQFVNLDSYSQLSMQGHSYEKKIAEIIDLLEVEEIVGDMEDEEKKIRALPNYLEYVVDNNVEHTLYEDFKHKRPFGFKFDTLELIETNSWSDMLIRLSEILVSLNEEKFLSFEVKPNMNGKINQYFSKDMVNLKKPYKINDSIYIDTNQNANGIRNLIIKMLKEYDLKASDFKVYFRADYTNLKK</sequence>
<dbReference type="EMBL" id="CP016543">
    <property type="protein sequence ID" value="ANU24769.1"/>
    <property type="molecule type" value="Genomic_DNA"/>
</dbReference>
<evidence type="ECO:0000313" key="1">
    <source>
        <dbReference type="EMBL" id="ANU24769.1"/>
    </source>
</evidence>